<proteinExistence type="predicted"/>
<dbReference type="EMBL" id="LAZR01018821">
    <property type="protein sequence ID" value="KKL94851.1"/>
    <property type="molecule type" value="Genomic_DNA"/>
</dbReference>
<name>A0A0F9GW34_9ZZZZ</name>
<comment type="caution">
    <text evidence="1">The sequence shown here is derived from an EMBL/GenBank/DDBJ whole genome shotgun (WGS) entry which is preliminary data.</text>
</comment>
<protein>
    <submittedName>
        <fullName evidence="1">Uncharacterized protein</fullName>
    </submittedName>
</protein>
<dbReference type="AlphaFoldDB" id="A0A0F9GW34"/>
<sequence>MKCKKHQWDYVGNYRIGEDIIMMNRPKYAKWICPYCEEEKLVNISKNE</sequence>
<gene>
    <name evidence="1" type="ORF">LCGC14_1860560</name>
</gene>
<evidence type="ECO:0000313" key="1">
    <source>
        <dbReference type="EMBL" id="KKL94851.1"/>
    </source>
</evidence>
<accession>A0A0F9GW34</accession>
<reference evidence="1" key="1">
    <citation type="journal article" date="2015" name="Nature">
        <title>Complex archaea that bridge the gap between prokaryotes and eukaryotes.</title>
        <authorList>
            <person name="Spang A."/>
            <person name="Saw J.H."/>
            <person name="Jorgensen S.L."/>
            <person name="Zaremba-Niedzwiedzka K."/>
            <person name="Martijn J."/>
            <person name="Lind A.E."/>
            <person name="van Eijk R."/>
            <person name="Schleper C."/>
            <person name="Guy L."/>
            <person name="Ettema T.J."/>
        </authorList>
    </citation>
    <scope>NUCLEOTIDE SEQUENCE</scope>
</reference>
<organism evidence="1">
    <name type="scientific">marine sediment metagenome</name>
    <dbReference type="NCBI Taxonomy" id="412755"/>
    <lineage>
        <taxon>unclassified sequences</taxon>
        <taxon>metagenomes</taxon>
        <taxon>ecological metagenomes</taxon>
    </lineage>
</organism>